<feature type="transmembrane region" description="Helical" evidence="5">
    <location>
        <begin position="42"/>
        <end position="60"/>
    </location>
</feature>
<proteinExistence type="predicted"/>
<feature type="domain" description="NnrU" evidence="6">
    <location>
        <begin position="11"/>
        <end position="189"/>
    </location>
</feature>
<evidence type="ECO:0000256" key="4">
    <source>
        <dbReference type="ARBA" id="ARBA00023136"/>
    </source>
</evidence>
<evidence type="ECO:0000259" key="6">
    <source>
        <dbReference type="Pfam" id="PF07298"/>
    </source>
</evidence>
<comment type="subcellular location">
    <subcellularLocation>
        <location evidence="1">Membrane</location>
        <topology evidence="1">Multi-pass membrane protein</topology>
    </subcellularLocation>
</comment>
<keyword evidence="2 5" id="KW-0812">Transmembrane</keyword>
<organism evidence="7 8">
    <name type="scientific">Batrachochytrium salamandrivorans</name>
    <dbReference type="NCBI Taxonomy" id="1357716"/>
    <lineage>
        <taxon>Eukaryota</taxon>
        <taxon>Fungi</taxon>
        <taxon>Fungi incertae sedis</taxon>
        <taxon>Chytridiomycota</taxon>
        <taxon>Chytridiomycota incertae sedis</taxon>
        <taxon>Chytridiomycetes</taxon>
        <taxon>Rhizophydiales</taxon>
        <taxon>Rhizophydiales incertae sedis</taxon>
        <taxon>Batrachochytrium</taxon>
    </lineage>
</organism>
<protein>
    <recommendedName>
        <fullName evidence="6">NnrU domain-containing protein</fullName>
    </recommendedName>
</protein>
<evidence type="ECO:0000313" key="7">
    <source>
        <dbReference type="EMBL" id="KAH6598505.1"/>
    </source>
</evidence>
<evidence type="ECO:0000256" key="3">
    <source>
        <dbReference type="ARBA" id="ARBA00022989"/>
    </source>
</evidence>
<comment type="caution">
    <text evidence="7">The sequence shown here is derived from an EMBL/GenBank/DDBJ whole genome shotgun (WGS) entry which is preliminary data.</text>
</comment>
<dbReference type="Proteomes" id="UP001648503">
    <property type="component" value="Unassembled WGS sequence"/>
</dbReference>
<name>A0ABQ8FHY5_9FUNG</name>
<keyword evidence="8" id="KW-1185">Reference proteome</keyword>
<evidence type="ECO:0000313" key="8">
    <source>
        <dbReference type="Proteomes" id="UP001648503"/>
    </source>
</evidence>
<dbReference type="Gene3D" id="1.20.120.1630">
    <property type="match status" value="1"/>
</dbReference>
<accession>A0ABQ8FHY5</accession>
<dbReference type="InterPro" id="IPR009915">
    <property type="entry name" value="NnrU_dom"/>
</dbReference>
<keyword evidence="4 5" id="KW-0472">Membrane</keyword>
<sequence>MSFRVAGTAIGMGAFVSTHTVLSYPPIRQDIIDKIGADRFNGLYSLIALGTLVPTTIFYARYARGTDLQLYNGTSLLQRIGGFTFKALGAVTLSQAITQGSPIVDLANKPSSTKITEEDVKVQGIYRFSRHSMFMSFAFLGVGNLLTRGHLSDVIYWGSFPAYWIIGSTLQDERLKSTFPAAYFEQTSLLPGKAMLEGKQSITAALSEMSPKATIIALIAPIFFL</sequence>
<dbReference type="Pfam" id="PF07298">
    <property type="entry name" value="NnrU"/>
    <property type="match status" value="1"/>
</dbReference>
<reference evidence="7 8" key="1">
    <citation type="submission" date="2021-02" db="EMBL/GenBank/DDBJ databases">
        <title>Variation within the Batrachochytrium salamandrivorans European outbreak.</title>
        <authorList>
            <person name="Kelly M."/>
            <person name="Pasmans F."/>
            <person name="Shea T.P."/>
            <person name="Munoz J.F."/>
            <person name="Carranza S."/>
            <person name="Cuomo C.A."/>
            <person name="Martel A."/>
        </authorList>
    </citation>
    <scope>NUCLEOTIDE SEQUENCE [LARGE SCALE GENOMIC DNA]</scope>
    <source>
        <strain evidence="7 8">AMFP18/2</strain>
    </source>
</reference>
<evidence type="ECO:0000256" key="1">
    <source>
        <dbReference type="ARBA" id="ARBA00004141"/>
    </source>
</evidence>
<evidence type="ECO:0000256" key="5">
    <source>
        <dbReference type="SAM" id="Phobius"/>
    </source>
</evidence>
<gene>
    <name evidence="7" type="ORF">BASA50_003544</name>
</gene>
<dbReference type="EMBL" id="JAFCIX010000102">
    <property type="protein sequence ID" value="KAH6598505.1"/>
    <property type="molecule type" value="Genomic_DNA"/>
</dbReference>
<evidence type="ECO:0000256" key="2">
    <source>
        <dbReference type="ARBA" id="ARBA00022692"/>
    </source>
</evidence>
<keyword evidence="3 5" id="KW-1133">Transmembrane helix</keyword>